<dbReference type="OrthoDB" id="9814088at2"/>
<dbReference type="GO" id="GO:0005524">
    <property type="term" value="F:ATP binding"/>
    <property type="evidence" value="ECO:0007669"/>
    <property type="project" value="UniProtKB-KW"/>
</dbReference>
<dbReference type="STRING" id="383372.Rcas_1609"/>
<feature type="domain" description="Helicase C-terminal" evidence="7">
    <location>
        <begin position="478"/>
        <end position="634"/>
    </location>
</feature>
<dbReference type="Pfam" id="PF00176">
    <property type="entry name" value="SNF2-rel_dom"/>
    <property type="match status" value="1"/>
</dbReference>
<accession>A7NJN1</accession>
<dbReference type="HOGENOM" id="CLU_009519_0_0_0"/>
<keyword evidence="5" id="KW-0175">Coiled coil</keyword>
<evidence type="ECO:0000256" key="3">
    <source>
        <dbReference type="ARBA" id="ARBA00022806"/>
    </source>
</evidence>
<dbReference type="Proteomes" id="UP000000263">
    <property type="component" value="Chromosome"/>
</dbReference>
<keyword evidence="3 8" id="KW-0347">Helicase</keyword>
<evidence type="ECO:0000259" key="7">
    <source>
        <dbReference type="PROSITE" id="PS51194"/>
    </source>
</evidence>
<dbReference type="PROSITE" id="PS51192">
    <property type="entry name" value="HELICASE_ATP_BIND_1"/>
    <property type="match status" value="1"/>
</dbReference>
<protein>
    <submittedName>
        <fullName evidence="8">Helicase domain protein</fullName>
    </submittedName>
</protein>
<dbReference type="Gene3D" id="3.40.50.300">
    <property type="entry name" value="P-loop containing nucleotide triphosphate hydrolases"/>
    <property type="match status" value="1"/>
</dbReference>
<dbReference type="SUPFAM" id="SSF52540">
    <property type="entry name" value="P-loop containing nucleoside triphosphate hydrolases"/>
    <property type="match status" value="2"/>
</dbReference>
<gene>
    <name evidence="8" type="ordered locus">Rcas_1609</name>
</gene>
<dbReference type="InterPro" id="IPR049730">
    <property type="entry name" value="SNF2/RAD54-like_C"/>
</dbReference>
<evidence type="ECO:0000256" key="5">
    <source>
        <dbReference type="SAM" id="Coils"/>
    </source>
</evidence>
<dbReference type="EMBL" id="CP000804">
    <property type="protein sequence ID" value="ABU57701.1"/>
    <property type="molecule type" value="Genomic_DNA"/>
</dbReference>
<dbReference type="CDD" id="cd18793">
    <property type="entry name" value="SF2_C_SNF"/>
    <property type="match status" value="1"/>
</dbReference>
<dbReference type="CDD" id="cd18011">
    <property type="entry name" value="DEXDc_RapA"/>
    <property type="match status" value="1"/>
</dbReference>
<dbReference type="Gene3D" id="3.40.50.10810">
    <property type="entry name" value="Tandem AAA-ATPase domain"/>
    <property type="match status" value="1"/>
</dbReference>
<dbReference type="eggNOG" id="COG0553">
    <property type="taxonomic scope" value="Bacteria"/>
</dbReference>
<dbReference type="KEGG" id="rca:Rcas_1609"/>
<dbReference type="SMART" id="SM00490">
    <property type="entry name" value="HELICc"/>
    <property type="match status" value="1"/>
</dbReference>
<name>A7NJN1_ROSCS</name>
<dbReference type="InterPro" id="IPR001650">
    <property type="entry name" value="Helicase_C-like"/>
</dbReference>
<dbReference type="SMART" id="SM00487">
    <property type="entry name" value="DEXDc"/>
    <property type="match status" value="1"/>
</dbReference>
<sequence>MDMLIRPGDIVQASRWPEPLKVDLVEPFGDDYVRLVGVLMNARTHIDQVLPLQEVAQLRPLRLDGQFHASPRQVFLGLEARRYRYASLYDPLLAMNISKVDPLPHQIEAVYGYVLHQPRVRFLIADDPGAGKTIMAGLVIKEMKLRGLVRRILIVAPGHLRDQWQRELKERFDERFVLMDRQTMRNRFGENAWESEFQVITSLDFARQEDVMQALAGAHWDLTIVDEAHKMAAYKYGDKMEKTKRYRLGELLSRNSTQLLFLTATPHRGDPENFRLFLDLLQPGAFATVDMLDESIRAGDNPLFIRRLKEDLKDFEGKPLFLPRQVKTLTFDLGVESPAEKELYNALSRYVNEQYNKALASDRRRNVAFAMVILQRRLASSTYALYRSLERRKRRLEEMRQQANAFKEGRLSTPASAFSLDDVEDLSEEERWEQEAIWETLSGAENRAELEAELQTLEQLLQQARAIIEQENEVKLRHFRQALRTLQEQDPGAKILIFTESRDTLDYLERRMRDWGYRVCTIHGGMPLDARIEAEKTFKNEAQVMVATEAAGEGINLQFCHLMINYDIPWNPNRLEQRMGRIHRYGQTREVTIFNLVAADTREGRVLHRLFEKLDEIRSALGSDRVFDVIDELFPGRDLARLLADAAANARTLEDILREIEIQVDETYLRQVRDKLGESLATRYIDYTRIQEMNVRARERRLIPEYTQAFFQKAWEHLGGEMRPRAEVRRRGFFTLEKIPVPLRTLAEQDSFKKRFGNLQKRYPLVTFDKELAMKESQAEFVSFGHPLFEAVLEWAEQSLVEILVQGATFLDPDGRLDGVLLFYEGQINDGLGQVAGKRLFSLFIPHGNGRPQPMDPAILWDLAPAETPAAAESLDLEALKRQAQGWLLTHLESYRQELAAEREREAHIKRKYGVESLRYLILDLDNDLVHLQERAQAGEDVSLVMFNKEQQKNAYLQALKDLQETLERERQLTLETPRFLSAVRVLPLIAPAGGGTDEMHSDSAIEQAGMDLVLRYEREHGRQPQDVAAENLGYDVLSLELPGGTRRYIEVKARAGIGRVALTQNEWFTAHRLGEDYFLYVVMNAATAQPDLYIVRNPATRLAPEEQHEVRYLLPAEAIQSIAEREDL</sequence>
<dbReference type="InterPro" id="IPR038718">
    <property type="entry name" value="SNF2-like_sf"/>
</dbReference>
<evidence type="ECO:0000256" key="2">
    <source>
        <dbReference type="ARBA" id="ARBA00022801"/>
    </source>
</evidence>
<reference evidence="8 9" key="1">
    <citation type="submission" date="2007-08" db="EMBL/GenBank/DDBJ databases">
        <title>Complete sequence of Roseiflexus castenholzii DSM 13941.</title>
        <authorList>
            <consortium name="US DOE Joint Genome Institute"/>
            <person name="Copeland A."/>
            <person name="Lucas S."/>
            <person name="Lapidus A."/>
            <person name="Barry K."/>
            <person name="Glavina del Rio T."/>
            <person name="Dalin E."/>
            <person name="Tice H."/>
            <person name="Pitluck S."/>
            <person name="Thompson L.S."/>
            <person name="Brettin T."/>
            <person name="Bruce D."/>
            <person name="Detter J.C."/>
            <person name="Han C."/>
            <person name="Tapia R."/>
            <person name="Schmutz J."/>
            <person name="Larimer F."/>
            <person name="Land M."/>
            <person name="Hauser L."/>
            <person name="Kyrpides N."/>
            <person name="Mikhailova N."/>
            <person name="Bryant D.A."/>
            <person name="Hanada S."/>
            <person name="Tsukatani Y."/>
            <person name="Richardson P."/>
        </authorList>
    </citation>
    <scope>NUCLEOTIDE SEQUENCE [LARGE SCALE GENOMIC DNA]</scope>
    <source>
        <strain evidence="9">DSM 13941 / HLO8</strain>
    </source>
</reference>
<dbReference type="GO" id="GO:0016787">
    <property type="term" value="F:hydrolase activity"/>
    <property type="evidence" value="ECO:0007669"/>
    <property type="project" value="UniProtKB-KW"/>
</dbReference>
<feature type="coiled-coil region" evidence="5">
    <location>
        <begin position="447"/>
        <end position="477"/>
    </location>
</feature>
<dbReference type="GO" id="GO:0004386">
    <property type="term" value="F:helicase activity"/>
    <property type="evidence" value="ECO:0007669"/>
    <property type="project" value="UniProtKB-KW"/>
</dbReference>
<dbReference type="Pfam" id="PF00271">
    <property type="entry name" value="Helicase_C"/>
    <property type="match status" value="1"/>
</dbReference>
<dbReference type="Pfam" id="PF13020">
    <property type="entry name" value="NOV_C"/>
    <property type="match status" value="1"/>
</dbReference>
<evidence type="ECO:0000256" key="4">
    <source>
        <dbReference type="ARBA" id="ARBA00022840"/>
    </source>
</evidence>
<keyword evidence="9" id="KW-1185">Reference proteome</keyword>
<evidence type="ECO:0000256" key="1">
    <source>
        <dbReference type="ARBA" id="ARBA00022741"/>
    </source>
</evidence>
<dbReference type="PROSITE" id="PS51194">
    <property type="entry name" value="HELICASE_CTER"/>
    <property type="match status" value="1"/>
</dbReference>
<dbReference type="AlphaFoldDB" id="A7NJN1"/>
<dbReference type="InterPro" id="IPR014001">
    <property type="entry name" value="Helicase_ATP-bd"/>
</dbReference>
<keyword evidence="4" id="KW-0067">ATP-binding</keyword>
<organism evidence="8 9">
    <name type="scientific">Roseiflexus castenholzii (strain DSM 13941 / HLO8)</name>
    <dbReference type="NCBI Taxonomy" id="383372"/>
    <lineage>
        <taxon>Bacteria</taxon>
        <taxon>Bacillati</taxon>
        <taxon>Chloroflexota</taxon>
        <taxon>Chloroflexia</taxon>
        <taxon>Chloroflexales</taxon>
        <taxon>Roseiflexineae</taxon>
        <taxon>Roseiflexaceae</taxon>
        <taxon>Roseiflexus</taxon>
    </lineage>
</organism>
<evidence type="ECO:0000259" key="6">
    <source>
        <dbReference type="PROSITE" id="PS51192"/>
    </source>
</evidence>
<dbReference type="InterPro" id="IPR000330">
    <property type="entry name" value="SNF2_N"/>
</dbReference>
<evidence type="ECO:0000313" key="8">
    <source>
        <dbReference type="EMBL" id="ABU57701.1"/>
    </source>
</evidence>
<dbReference type="InterPro" id="IPR024975">
    <property type="entry name" value="NOV_C"/>
</dbReference>
<dbReference type="PANTHER" id="PTHR45766:SF6">
    <property type="entry name" value="SWI_SNF-RELATED MATRIX-ASSOCIATED ACTIN-DEPENDENT REGULATOR OF CHROMATIN SUBFAMILY A-LIKE PROTEIN 1"/>
    <property type="match status" value="1"/>
</dbReference>
<dbReference type="InterPro" id="IPR027417">
    <property type="entry name" value="P-loop_NTPase"/>
</dbReference>
<proteinExistence type="predicted"/>
<feature type="coiled-coil region" evidence="5">
    <location>
        <begin position="946"/>
        <end position="977"/>
    </location>
</feature>
<keyword evidence="2" id="KW-0378">Hydrolase</keyword>
<evidence type="ECO:0000313" key="9">
    <source>
        <dbReference type="Proteomes" id="UP000000263"/>
    </source>
</evidence>
<dbReference type="InterPro" id="IPR057342">
    <property type="entry name" value="DEXDc_RapA"/>
</dbReference>
<dbReference type="RefSeq" id="WP_012120129.1">
    <property type="nucleotide sequence ID" value="NC_009767.1"/>
</dbReference>
<feature type="domain" description="Helicase ATP-binding" evidence="6">
    <location>
        <begin position="113"/>
        <end position="284"/>
    </location>
</feature>
<dbReference type="PANTHER" id="PTHR45766">
    <property type="entry name" value="DNA ANNEALING HELICASE AND ENDONUCLEASE ZRANB3 FAMILY MEMBER"/>
    <property type="match status" value="1"/>
</dbReference>
<keyword evidence="1" id="KW-0547">Nucleotide-binding</keyword>